<name>A0A1X2A6R3_9MYCO</name>
<proteinExistence type="predicted"/>
<comment type="caution">
    <text evidence="2">The sequence shown here is derived from an EMBL/GenBank/DDBJ whole genome shotgun (WGS) entry which is preliminary data.</text>
</comment>
<feature type="domain" description="Mce/MlaD" evidence="1">
    <location>
        <begin position="16"/>
        <end position="88"/>
    </location>
</feature>
<dbReference type="Proteomes" id="UP000193285">
    <property type="component" value="Unassembled WGS sequence"/>
</dbReference>
<dbReference type="OrthoDB" id="4368973at2"/>
<reference evidence="2 3" key="1">
    <citation type="journal article" date="2015" name="Emerg. Microbes Infect.">
        <title>Characterization of 17 strains belonging to the Mycobacterium simiae complex and description of Mycobacterium paraense sp. nov.</title>
        <authorList>
            <person name="Fusco da Costa A.R."/>
            <person name="Fedrizzi T."/>
            <person name="Lopes M.L."/>
            <person name="Pecorari M."/>
            <person name="Oliveira da Costa W.L."/>
            <person name="Giacobazzi E."/>
            <person name="da Costa Bahia J.R."/>
            <person name="De Sanctis V."/>
            <person name="Batista Lima K.V."/>
            <person name="Bertorelli R."/>
            <person name="Grottola A."/>
            <person name="Fabio A."/>
            <person name="Mariottini A."/>
            <person name="Ferretti P."/>
            <person name="Di Leva F."/>
            <person name="Fregni Serpini G."/>
            <person name="Tagliazucchi S."/>
            <person name="Rumpianesi F."/>
            <person name="Jousson O."/>
            <person name="Segata N."/>
            <person name="Tortoli E."/>
        </authorList>
    </citation>
    <scope>NUCLEOTIDE SEQUENCE [LARGE SCALE GENOMIC DNA]</scope>
    <source>
        <strain evidence="2 3">IEC33</strain>
    </source>
</reference>
<evidence type="ECO:0000313" key="2">
    <source>
        <dbReference type="EMBL" id="ORW41851.1"/>
    </source>
</evidence>
<evidence type="ECO:0000259" key="1">
    <source>
        <dbReference type="Pfam" id="PF02470"/>
    </source>
</evidence>
<evidence type="ECO:0000313" key="3">
    <source>
        <dbReference type="Proteomes" id="UP000193285"/>
    </source>
</evidence>
<dbReference type="AlphaFoldDB" id="A0A1X2A6R3"/>
<organism evidence="2 3">
    <name type="scientific">Mycobacterium paraense</name>
    <dbReference type="NCBI Taxonomy" id="767916"/>
    <lineage>
        <taxon>Bacteria</taxon>
        <taxon>Bacillati</taxon>
        <taxon>Actinomycetota</taxon>
        <taxon>Actinomycetes</taxon>
        <taxon>Mycobacteriales</taxon>
        <taxon>Mycobacteriaceae</taxon>
        <taxon>Mycobacterium</taxon>
        <taxon>Mycobacterium simiae complex</taxon>
    </lineage>
</organism>
<protein>
    <submittedName>
        <fullName evidence="2">Mammalian cell entry protein</fullName>
    </submittedName>
</protein>
<sequence length="308" mass="33037">MDVNALPAPGNSFQGGYALVMEFDNVLNLPARAKVTLDGITVGLVTGVAVASNHVDVTTRIDPAVSVPSNIHASLQQATVLGDIYVALGRPLEGGPPAPALTPGSRIRLAQTTSPPQLEDTITHLADFAGSGSLQRIQNTIIGINRVTPPPADIRRIASQFAADISDLSKNIDNVDLLLNGTAQTAQVLHNRMPTLQTWFTAQGMHGWKHAYDLYQYTGTAYPSVGTIYSGGFWIVPLLNSMADAAGAVQKSKWAFEAEVPEWRKLFTDYYLPQDKYPAINITSIVGPDGRELSGNVHDVLRILGAMP</sequence>
<dbReference type="PANTHER" id="PTHR33371:SF4">
    <property type="entry name" value="INTERMEMBRANE PHOSPHOLIPID TRANSPORT SYSTEM BINDING PROTEIN MLAD"/>
    <property type="match status" value="1"/>
</dbReference>
<dbReference type="EMBL" id="LQPN01000063">
    <property type="protein sequence ID" value="ORW41851.1"/>
    <property type="molecule type" value="Genomic_DNA"/>
</dbReference>
<dbReference type="Pfam" id="PF02470">
    <property type="entry name" value="MlaD"/>
    <property type="match status" value="1"/>
</dbReference>
<accession>A0A1X2A6R3</accession>
<dbReference type="InterPro" id="IPR003399">
    <property type="entry name" value="Mce/MlaD"/>
</dbReference>
<dbReference type="PANTHER" id="PTHR33371">
    <property type="entry name" value="INTERMEMBRANE PHOSPHOLIPID TRANSPORT SYSTEM BINDING PROTEIN MLAD-RELATED"/>
    <property type="match status" value="1"/>
</dbReference>
<gene>
    <name evidence="2" type="ORF">AWB90_21155</name>
</gene>
<dbReference type="InterPro" id="IPR052336">
    <property type="entry name" value="MlaD_Phospholipid_Transporter"/>
</dbReference>